<dbReference type="Gene3D" id="1.10.150.400">
    <property type="match status" value="1"/>
</dbReference>
<evidence type="ECO:0000313" key="1">
    <source>
        <dbReference type="EMBL" id="OUJ07161.1"/>
    </source>
</evidence>
<evidence type="ECO:0000313" key="2">
    <source>
        <dbReference type="Proteomes" id="UP000242683"/>
    </source>
</evidence>
<dbReference type="Proteomes" id="UP000242683">
    <property type="component" value="Unassembled WGS sequence"/>
</dbReference>
<dbReference type="SUPFAM" id="SSF56784">
    <property type="entry name" value="HAD-like"/>
    <property type="match status" value="1"/>
</dbReference>
<dbReference type="EMBL" id="JOPG01000005">
    <property type="protein sequence ID" value="OUJ07161.1"/>
    <property type="molecule type" value="Genomic_DNA"/>
</dbReference>
<evidence type="ECO:0008006" key="3">
    <source>
        <dbReference type="Google" id="ProtNLM"/>
    </source>
</evidence>
<name>A0A1Y3GDR0_9PROT</name>
<dbReference type="AlphaFoldDB" id="A0A1Y3GDR0"/>
<gene>
    <name evidence="1" type="ORF">HK23_11365</name>
</gene>
<sequence>MEDWYLNQKWLSKFESRLFGVDYVSFDVFDTALTRVLDAPVDVFALVEQRLTDRYGVMFEGYAEARERAERIAREKAARRGQREISFEEIFDEIEISNKDFKTYRDELSGIEIEVEHECCFAVPEIKAAVSSCRAKGIPVLFVSDMYLSGDVIHSLLEKAGYDAPDLIVSCETGCAKWDGSQWEIVVQKLGPASRILHVGDNAGSDGETAEKAGLQTLLFKRARSNHRMGGRLTPHVLPFSRLLRGAMLARKPDGEDYDPTQLPLSQVMATLGASWGALVAGSYVRWVAERAQTLGLSHIYFCARDGWLPQRVWYAAGLDKTTGIASTYLHVSRRSLNFAAASLSCNRDYLSERALDTLCSVFRKERLRDVLSRADLLNVQPLVDEVVRHFGSLDRLIGWGDGVAELKDCMQKHARSIYPVLQAKLLNIVSYLCQEGLHKGRVGLVDVGWHGNMQVSIRNALESAGYEPLIYGFYAGLWPGAQRNRNRAGWMEGAFWNDYQSFDEGYGLYNNVAIIENMFSAAEGTTLSYEQHDNRMAPVLAKSGFSGQQHEALLEPFQDGAVKVVEELFSGKSLYGVTVDDLTLDSAVAAINRLGLSPNESEVTAIGSIRHSGDPSHATLTPIIRELSDDTSLGATLHLADSDWIMGSALTALRRADSPEHRAHLAADFRRQLAHYDSRTLGQFK</sequence>
<organism evidence="1 2">
    <name type="scientific">Acetobacter malorum</name>
    <dbReference type="NCBI Taxonomy" id="178901"/>
    <lineage>
        <taxon>Bacteria</taxon>
        <taxon>Pseudomonadati</taxon>
        <taxon>Pseudomonadota</taxon>
        <taxon>Alphaproteobacteria</taxon>
        <taxon>Acetobacterales</taxon>
        <taxon>Acetobacteraceae</taxon>
        <taxon>Acetobacter</taxon>
    </lineage>
</organism>
<comment type="caution">
    <text evidence="1">The sequence shown here is derived from an EMBL/GenBank/DDBJ whole genome shotgun (WGS) entry which is preliminary data.</text>
</comment>
<reference evidence="2" key="1">
    <citation type="submission" date="2014-06" db="EMBL/GenBank/DDBJ databases">
        <authorList>
            <person name="Winans N.J."/>
            <person name="Newell P.D."/>
            <person name="Douglas A.E."/>
        </authorList>
    </citation>
    <scope>NUCLEOTIDE SEQUENCE [LARGE SCALE GENOMIC DNA]</scope>
    <source>
        <strain evidence="2">DsW_057</strain>
    </source>
</reference>
<accession>A0A1Y3GDR0</accession>
<dbReference type="Gene3D" id="3.40.50.1000">
    <property type="entry name" value="HAD superfamily/HAD-like"/>
    <property type="match status" value="1"/>
</dbReference>
<dbReference type="RefSeq" id="WP_086652745.1">
    <property type="nucleotide sequence ID" value="NZ_JOPG01000005.1"/>
</dbReference>
<dbReference type="InterPro" id="IPR023214">
    <property type="entry name" value="HAD_sf"/>
</dbReference>
<proteinExistence type="predicted"/>
<protein>
    <recommendedName>
        <fullName evidence="3">Hydrolase</fullName>
    </recommendedName>
</protein>
<dbReference type="InterPro" id="IPR036412">
    <property type="entry name" value="HAD-like_sf"/>
</dbReference>
<dbReference type="Pfam" id="PF00702">
    <property type="entry name" value="Hydrolase"/>
    <property type="match status" value="1"/>
</dbReference>
<dbReference type="OrthoDB" id="7215643at2"/>